<dbReference type="Proteomes" id="UP000003861">
    <property type="component" value="Unassembled WGS sequence"/>
</dbReference>
<dbReference type="InterPro" id="IPR011047">
    <property type="entry name" value="Quinoprotein_ADH-like_sf"/>
</dbReference>
<dbReference type="EMBL" id="AFNT02000001">
    <property type="protein sequence ID" value="ERJ07810.1"/>
    <property type="molecule type" value="Genomic_DNA"/>
</dbReference>
<dbReference type="PROSITE" id="PS51257">
    <property type="entry name" value="PROKAR_LIPOPROTEIN"/>
    <property type="match status" value="1"/>
</dbReference>
<dbReference type="PANTHER" id="PTHR34512:SF30">
    <property type="entry name" value="OUTER MEMBRANE PROTEIN ASSEMBLY FACTOR BAMB"/>
    <property type="match status" value="1"/>
</dbReference>
<dbReference type="SUPFAM" id="SSF50998">
    <property type="entry name" value="Quinoprotein alcohol dehydrogenase-like"/>
    <property type="match status" value="1"/>
</dbReference>
<accession>U2FCU3</accession>
<feature type="domain" description="Pyrrolo-quinoline quinone repeat" evidence="1">
    <location>
        <begin position="27"/>
        <end position="185"/>
    </location>
</feature>
<evidence type="ECO:0000259" key="1">
    <source>
        <dbReference type="Pfam" id="PF13360"/>
    </source>
</evidence>
<dbReference type="PANTHER" id="PTHR34512">
    <property type="entry name" value="CELL SURFACE PROTEIN"/>
    <property type="match status" value="1"/>
</dbReference>
<dbReference type="Gene3D" id="2.130.10.10">
    <property type="entry name" value="YVTN repeat-like/Quinoprotein amine dehydrogenase"/>
    <property type="match status" value="1"/>
</dbReference>
<proteinExistence type="predicted"/>
<dbReference type="InterPro" id="IPR018391">
    <property type="entry name" value="PQQ_b-propeller_rpt"/>
</dbReference>
<reference evidence="2 3" key="2">
    <citation type="journal article" date="2013" name="PLoS ONE">
        <title>INDIGO - INtegrated Data Warehouse of MIcrobial GenOmes with Examples from the Red Sea Extremophiles.</title>
        <authorList>
            <person name="Alam I."/>
            <person name="Antunes A."/>
            <person name="Kamau A.A."/>
            <person name="Ba Alawi W."/>
            <person name="Kalkatawi M."/>
            <person name="Stingl U."/>
            <person name="Bajic V.B."/>
        </authorList>
    </citation>
    <scope>NUCLEOTIDE SEQUENCE [LARGE SCALE GENOMIC DNA]</scope>
    <source>
        <strain evidence="2 3">SARL4B</strain>
    </source>
</reference>
<dbReference type="Pfam" id="PF13360">
    <property type="entry name" value="PQQ_2"/>
    <property type="match status" value="2"/>
</dbReference>
<reference evidence="2 3" key="1">
    <citation type="journal article" date="2011" name="J. Bacteriol.">
        <title>Genome sequence of Halorhabdus tiamatea, the first archaeon isolated from a deep-sea anoxic brine lake.</title>
        <authorList>
            <person name="Antunes A."/>
            <person name="Alam I."/>
            <person name="Bajic V.B."/>
            <person name="Stingl U."/>
        </authorList>
    </citation>
    <scope>NUCLEOTIDE SEQUENCE [LARGE SCALE GENOMIC DNA]</scope>
    <source>
        <strain evidence="2 3">SARL4B</strain>
    </source>
</reference>
<comment type="caution">
    <text evidence="2">The sequence shown here is derived from an EMBL/GenBank/DDBJ whole genome shotgun (WGS) entry which is preliminary data.</text>
</comment>
<dbReference type="SMART" id="SM00564">
    <property type="entry name" value="PQQ"/>
    <property type="match status" value="7"/>
</dbReference>
<organism evidence="2 3">
    <name type="scientific">Halorhabdus tiamatea SARL4B</name>
    <dbReference type="NCBI Taxonomy" id="1033806"/>
    <lineage>
        <taxon>Archaea</taxon>
        <taxon>Methanobacteriati</taxon>
        <taxon>Methanobacteriota</taxon>
        <taxon>Stenosarchaea group</taxon>
        <taxon>Halobacteria</taxon>
        <taxon>Halobacteriales</taxon>
        <taxon>Haloarculaceae</taxon>
        <taxon>Halorhabdus</taxon>
    </lineage>
</organism>
<dbReference type="Gene3D" id="2.40.128.630">
    <property type="match status" value="1"/>
</dbReference>
<sequence length="355" mass="37645">MTRYISRRAVIAGCVGIGGSLAGCSVIQPNTPTVRWRYNALGAIGSPAIGDGTVYTGSTHTSCYAIDLESGEKEWEFESLDSGLNGVTVRQDLIIGGNDRGSVYGIGVDGRKRWQTTLEGAVQCQQPLVIGETVLINARNGTVYGIDLKDGSIKWETPVVESIPDEWEDLSARPISADGLAVVASYDDRVRAIDPSDGEIKWDVTLNGNIGTTVAQGQKLVAGSTDGDVVGIDPPSGEVLWRKSLSSGVSTDPACTDGQAYVPTADDGLFALDVNNGSTIWKKETPVLGDVSANAGLVVFGTANERRLQALGTDGSPRWQYSDSFRAGVSPPRITENEVIVAGFDGYIHVLEYSK</sequence>
<dbReference type="GO" id="GO:0052934">
    <property type="term" value="F:alcohol dehydrogenase (cytochrome c) activity"/>
    <property type="evidence" value="ECO:0007669"/>
    <property type="project" value="UniProtKB-EC"/>
</dbReference>
<dbReference type="AlphaFoldDB" id="U2FCU3"/>
<dbReference type="InterPro" id="IPR002372">
    <property type="entry name" value="PQQ_rpt_dom"/>
</dbReference>
<protein>
    <submittedName>
        <fullName evidence="2">Alcohol dehydrogenase cytochrome c protein</fullName>
        <ecNumber evidence="2">1.1.2.8</ecNumber>
    </submittedName>
</protein>
<feature type="domain" description="Pyrrolo-quinoline quinone repeat" evidence="1">
    <location>
        <begin position="187"/>
        <end position="346"/>
    </location>
</feature>
<gene>
    <name evidence="2" type="ORF">HLRTI_000194</name>
</gene>
<keyword evidence="2" id="KW-0560">Oxidoreductase</keyword>
<evidence type="ECO:0000313" key="3">
    <source>
        <dbReference type="Proteomes" id="UP000003861"/>
    </source>
</evidence>
<dbReference type="RefSeq" id="WP_021029292.1">
    <property type="nucleotide sequence ID" value="NC_021921.1"/>
</dbReference>
<dbReference type="InterPro" id="IPR015943">
    <property type="entry name" value="WD40/YVTN_repeat-like_dom_sf"/>
</dbReference>
<dbReference type="GeneID" id="31401315"/>
<dbReference type="EC" id="1.1.2.8" evidence="2"/>
<evidence type="ECO:0000313" key="2">
    <source>
        <dbReference type="EMBL" id="ERJ07810.1"/>
    </source>
</evidence>
<name>U2FCU3_9EURY</name>